<dbReference type="GO" id="GO:0003968">
    <property type="term" value="F:RNA-directed RNA polymerase activity"/>
    <property type="evidence" value="ECO:0007669"/>
    <property type="project" value="UniProtKB-KW"/>
</dbReference>
<protein>
    <submittedName>
        <fullName evidence="1">RNA-dependent RNA polymerase</fullName>
    </submittedName>
</protein>
<name>A0A8S5PTH5_9CAUD</name>
<accession>A0A8S5PTH5</accession>
<sequence>MTGMNGTPEGVRILSLDAKDIYLSNHFKDPSPVGFNIRNKDGDINTKRFINVLDYSLDLIKLREIYQRVYRRQDFGFMCGRYEYTTRIINVTFKYSVKMYNEIRTGLYIKDGYKLEDAVLDDCVCIKDNELIAIKVNEDVRSPIGGDVLGKFFYYKDGQYRAKRNIKNVMCVSDLRENLYENGFYCNGIHYVRFKRSSGSSRVGKCLFIDEKLYPTMAKWQACGIKVRNGQDIDLAAYEAYIALTLSSIIDTIEINPENILVVDDFESVFLDDVIAVREDENSNLTAAPEKIEVTNSIWDGQSLMDISLFGKYSQYGMLLLRNRFFKSCCFNCNIEWFFADHGITDVSQLNGFTLAKRIEDVKLITTPSSIKYLKFGKLEDWLHYIDPIFGVVKHEKKTHFFDGRMVQSHYQLLNTLQLSYEEVEELVEPSLDYVDLLNSDPAVLRYHIKYPVDEEFHLPMTALESKNDIVYKLLGLNDDFAKTAMYSAFRSDLTRSFVNNMRRGHVLINGNYETLLGNPVEMLYQAIGEFNGESVLGVGHVHTKRFPFDKVLLGCRSPHINPGNILLTKNVGNWEIDSYFNLTTEILCVNAIGENIQQRLNGCDYDSDSIIVSDNQIIIDAAMRNYDRFLVPTNLVSGKKTKRQYTAEQKADLDIKTSVNKIGEIVNLSQELNTLMWDMINNGASFEDVAEIYYDSSKLCIMSGIEIDKAKKEFTVSNVNELKKLKKKYDRRDKKDGRMIKPGFFGFVAKTKGYYNPQKKKYQTHHTTMDYLQQVIRRGYNNTRGQQALPFSTIIDTSKFDIEKVRYEQVNLIIDAVRSSRACQQRCWTAYNKDKELGCGASNESDFDLYKQTVDLVFDAYQDCVDYIDNMRLSYSTMCWLLMSIESDGCADIRRPLFNILFGAPNKNFYKTIRASAKPISVIVPDAKGCVDIYGEKYKYSLVNRAQ</sequence>
<reference evidence="1" key="1">
    <citation type="journal article" date="2021" name="Proc. Natl. Acad. Sci. U.S.A.">
        <title>A Catalog of Tens of Thousands of Viruses from Human Metagenomes Reveals Hidden Associations with Chronic Diseases.</title>
        <authorList>
            <person name="Tisza M.J."/>
            <person name="Buck C.B."/>
        </authorList>
    </citation>
    <scope>NUCLEOTIDE SEQUENCE</scope>
    <source>
        <strain evidence="1">Ct96x5</strain>
    </source>
</reference>
<keyword evidence="1" id="KW-0548">Nucleotidyltransferase</keyword>
<evidence type="ECO:0000313" key="1">
    <source>
        <dbReference type="EMBL" id="DAE09556.1"/>
    </source>
</evidence>
<dbReference type="EMBL" id="BK015488">
    <property type="protein sequence ID" value="DAE09556.1"/>
    <property type="molecule type" value="Genomic_DNA"/>
</dbReference>
<keyword evidence="1" id="KW-0808">Transferase</keyword>
<proteinExistence type="predicted"/>
<organism evidence="1">
    <name type="scientific">Siphoviridae sp. ct96x5</name>
    <dbReference type="NCBI Taxonomy" id="2825367"/>
    <lineage>
        <taxon>Viruses</taxon>
        <taxon>Duplodnaviria</taxon>
        <taxon>Heunggongvirae</taxon>
        <taxon>Uroviricota</taxon>
        <taxon>Caudoviricetes</taxon>
    </lineage>
</organism>
<keyword evidence="1" id="KW-0696">RNA-directed RNA polymerase</keyword>